<dbReference type="PANTHER" id="PTHR43782:SF3">
    <property type="entry name" value="ARGINASE"/>
    <property type="match status" value="1"/>
</dbReference>
<keyword evidence="3" id="KW-0464">Manganese</keyword>
<dbReference type="InterPro" id="IPR023696">
    <property type="entry name" value="Ureohydrolase_dom_sf"/>
</dbReference>
<dbReference type="InterPro" id="IPR006035">
    <property type="entry name" value="Ureohydrolase"/>
</dbReference>
<evidence type="ECO:0000256" key="2">
    <source>
        <dbReference type="ARBA" id="ARBA00022801"/>
    </source>
</evidence>
<keyword evidence="6" id="KW-1185">Reference proteome</keyword>
<dbReference type="PANTHER" id="PTHR43782">
    <property type="entry name" value="ARGINASE"/>
    <property type="match status" value="1"/>
</dbReference>
<comment type="similarity">
    <text evidence="4">Belongs to the arginase family.</text>
</comment>
<dbReference type="Proteomes" id="UP001501591">
    <property type="component" value="Unassembled WGS sequence"/>
</dbReference>
<dbReference type="Pfam" id="PF00491">
    <property type="entry name" value="Arginase"/>
    <property type="match status" value="1"/>
</dbReference>
<evidence type="ECO:0000256" key="1">
    <source>
        <dbReference type="ARBA" id="ARBA00022723"/>
    </source>
</evidence>
<dbReference type="CDD" id="cd09999">
    <property type="entry name" value="Arginase-like_1"/>
    <property type="match status" value="1"/>
</dbReference>
<sequence>MTRFLIVPQWQGSPASRAMLLVDGATAITGDLPRRDTTVVDVPLEAGESLDTGVHRLSSLLRVRELIAAQLGGDASTVPAAHTVMVGGDCSITPFALSAIDTSDLAVLWCDAHPDLNDPRSSPSGAFSGMALTAILGGGEPQLALRPGIPAERVVLLGARNIDDGERARLAALTSLTVEDAQHPDAVAATIRATGASRIWVHVDVDVIDPAELEGVSDAVPFGVGAADLAATIRRVREDIPLAGATIAGFAPRSPADAVQDMGAILRLIGAVA</sequence>
<accession>A0ABP7MQ95</accession>
<evidence type="ECO:0000256" key="3">
    <source>
        <dbReference type="ARBA" id="ARBA00023211"/>
    </source>
</evidence>
<dbReference type="RefSeq" id="WP_344817642.1">
    <property type="nucleotide sequence ID" value="NZ_BAABCP010000001.1"/>
</dbReference>
<name>A0ABP7MQ95_9MICO</name>
<reference evidence="6" key="1">
    <citation type="journal article" date="2019" name="Int. J. Syst. Evol. Microbiol.">
        <title>The Global Catalogue of Microorganisms (GCM) 10K type strain sequencing project: providing services to taxonomists for standard genome sequencing and annotation.</title>
        <authorList>
            <consortium name="The Broad Institute Genomics Platform"/>
            <consortium name="The Broad Institute Genome Sequencing Center for Infectious Disease"/>
            <person name="Wu L."/>
            <person name="Ma J."/>
        </authorList>
    </citation>
    <scope>NUCLEOTIDE SEQUENCE [LARGE SCALE GENOMIC DNA]</scope>
    <source>
        <strain evidence="6">JCM 17024</strain>
    </source>
</reference>
<dbReference type="SUPFAM" id="SSF52768">
    <property type="entry name" value="Arginase/deacetylase"/>
    <property type="match status" value="1"/>
</dbReference>
<protein>
    <submittedName>
        <fullName evidence="5">Arginase family protein</fullName>
    </submittedName>
</protein>
<organism evidence="5 6">
    <name type="scientific">Microbacterium soli</name>
    <dbReference type="NCBI Taxonomy" id="446075"/>
    <lineage>
        <taxon>Bacteria</taxon>
        <taxon>Bacillati</taxon>
        <taxon>Actinomycetota</taxon>
        <taxon>Actinomycetes</taxon>
        <taxon>Micrococcales</taxon>
        <taxon>Microbacteriaceae</taxon>
        <taxon>Microbacterium</taxon>
    </lineage>
</organism>
<keyword evidence="1" id="KW-0479">Metal-binding</keyword>
<keyword evidence="2" id="KW-0378">Hydrolase</keyword>
<dbReference type="EMBL" id="BAABCP010000001">
    <property type="protein sequence ID" value="GAA3926561.1"/>
    <property type="molecule type" value="Genomic_DNA"/>
</dbReference>
<proteinExistence type="inferred from homology"/>
<evidence type="ECO:0000256" key="4">
    <source>
        <dbReference type="PROSITE-ProRule" id="PRU00742"/>
    </source>
</evidence>
<evidence type="ECO:0000313" key="5">
    <source>
        <dbReference type="EMBL" id="GAA3926561.1"/>
    </source>
</evidence>
<dbReference type="Gene3D" id="3.40.800.10">
    <property type="entry name" value="Ureohydrolase domain"/>
    <property type="match status" value="1"/>
</dbReference>
<gene>
    <name evidence="5" type="ORF">GCM10022383_02120</name>
</gene>
<evidence type="ECO:0000313" key="6">
    <source>
        <dbReference type="Proteomes" id="UP001501591"/>
    </source>
</evidence>
<dbReference type="PROSITE" id="PS51409">
    <property type="entry name" value="ARGINASE_2"/>
    <property type="match status" value="1"/>
</dbReference>
<comment type="caution">
    <text evidence="5">The sequence shown here is derived from an EMBL/GenBank/DDBJ whole genome shotgun (WGS) entry which is preliminary data.</text>
</comment>